<dbReference type="Proteomes" id="UP000321491">
    <property type="component" value="Unassembled WGS sequence"/>
</dbReference>
<keyword evidence="2" id="KW-1185">Reference proteome</keyword>
<evidence type="ECO:0000313" key="1">
    <source>
        <dbReference type="EMBL" id="GEN30932.1"/>
    </source>
</evidence>
<dbReference type="EMBL" id="BJXW01000011">
    <property type="protein sequence ID" value="GEN30932.1"/>
    <property type="molecule type" value="Genomic_DNA"/>
</dbReference>
<protein>
    <submittedName>
        <fullName evidence="1">Uncharacterized protein</fullName>
    </submittedName>
</protein>
<name>A0A511V0R7_9BACI</name>
<comment type="caution">
    <text evidence="1">The sequence shown here is derived from an EMBL/GenBank/DDBJ whole genome shotgun (WGS) entry which is preliminary data.</text>
</comment>
<reference evidence="1 2" key="1">
    <citation type="submission" date="2019-07" db="EMBL/GenBank/DDBJ databases">
        <title>Whole genome shotgun sequence of Cerasibacillus quisquiliarum NBRC 102429.</title>
        <authorList>
            <person name="Hosoyama A."/>
            <person name="Uohara A."/>
            <person name="Ohji S."/>
            <person name="Ichikawa N."/>
        </authorList>
    </citation>
    <scope>NUCLEOTIDE SEQUENCE [LARGE SCALE GENOMIC DNA]</scope>
    <source>
        <strain evidence="1 2">NBRC 102429</strain>
    </source>
</reference>
<gene>
    <name evidence="1" type="ORF">CQU01_11700</name>
</gene>
<proteinExistence type="predicted"/>
<dbReference type="AlphaFoldDB" id="A0A511V0R7"/>
<organism evidence="1 2">
    <name type="scientific">Cerasibacillus quisquiliarum</name>
    <dbReference type="NCBI Taxonomy" id="227865"/>
    <lineage>
        <taxon>Bacteria</taxon>
        <taxon>Bacillati</taxon>
        <taxon>Bacillota</taxon>
        <taxon>Bacilli</taxon>
        <taxon>Bacillales</taxon>
        <taxon>Bacillaceae</taxon>
        <taxon>Cerasibacillus</taxon>
    </lineage>
</organism>
<sequence>MRNADIDTNLLACEMEHFLNFTNETDKVATVLSNDRASFHFAFHLPVQVNTDTANLGQFQLIAFN</sequence>
<evidence type="ECO:0000313" key="2">
    <source>
        <dbReference type="Proteomes" id="UP000321491"/>
    </source>
</evidence>
<accession>A0A511V0R7</accession>